<evidence type="ECO:0000256" key="1">
    <source>
        <dbReference type="ARBA" id="ARBA00004141"/>
    </source>
</evidence>
<dbReference type="GO" id="GO:0033179">
    <property type="term" value="C:proton-transporting V-type ATPase, V0 domain"/>
    <property type="evidence" value="ECO:0007669"/>
    <property type="project" value="InterPro"/>
</dbReference>
<keyword evidence="3" id="KW-0813">Transport</keyword>
<keyword evidence="4 8" id="KW-0812">Transmembrane</keyword>
<protein>
    <submittedName>
        <fullName evidence="9">ATPase</fullName>
    </submittedName>
</protein>
<dbReference type="InterPro" id="IPR002490">
    <property type="entry name" value="V-ATPase_116kDa_su"/>
</dbReference>
<accession>A0A928Q3K2</accession>
<comment type="subcellular location">
    <subcellularLocation>
        <location evidence="1">Membrane</location>
        <topology evidence="1">Multi-pass membrane protein</topology>
    </subcellularLocation>
</comment>
<reference evidence="9" key="1">
    <citation type="submission" date="2019-04" db="EMBL/GenBank/DDBJ databases">
        <title>Evolution of Biomass-Degrading Anaerobic Consortia Revealed by Metagenomics.</title>
        <authorList>
            <person name="Peng X."/>
        </authorList>
    </citation>
    <scope>NUCLEOTIDE SEQUENCE</scope>
    <source>
        <strain evidence="9">SIG551</strain>
    </source>
</reference>
<dbReference type="GO" id="GO:0051117">
    <property type="term" value="F:ATPase binding"/>
    <property type="evidence" value="ECO:0007669"/>
    <property type="project" value="TreeGrafter"/>
</dbReference>
<evidence type="ECO:0000313" key="10">
    <source>
        <dbReference type="Proteomes" id="UP000754750"/>
    </source>
</evidence>
<evidence type="ECO:0000256" key="8">
    <source>
        <dbReference type="SAM" id="Phobius"/>
    </source>
</evidence>
<name>A0A928Q3K2_9FIRM</name>
<feature type="transmembrane region" description="Helical" evidence="8">
    <location>
        <begin position="390"/>
        <end position="411"/>
    </location>
</feature>
<evidence type="ECO:0000313" key="9">
    <source>
        <dbReference type="EMBL" id="MBE6832020.1"/>
    </source>
</evidence>
<feature type="transmembrane region" description="Helical" evidence="8">
    <location>
        <begin position="483"/>
        <end position="501"/>
    </location>
</feature>
<dbReference type="GO" id="GO:0016471">
    <property type="term" value="C:vacuolar proton-transporting V-type ATPase complex"/>
    <property type="evidence" value="ECO:0007669"/>
    <property type="project" value="TreeGrafter"/>
</dbReference>
<dbReference type="PANTHER" id="PTHR11629">
    <property type="entry name" value="VACUOLAR PROTON ATPASES"/>
    <property type="match status" value="1"/>
</dbReference>
<feature type="transmembrane region" description="Helical" evidence="8">
    <location>
        <begin position="507"/>
        <end position="526"/>
    </location>
</feature>
<evidence type="ECO:0000256" key="7">
    <source>
        <dbReference type="ARBA" id="ARBA00023136"/>
    </source>
</evidence>
<gene>
    <name evidence="9" type="ORF">E7512_00280</name>
</gene>
<evidence type="ECO:0000256" key="6">
    <source>
        <dbReference type="ARBA" id="ARBA00023065"/>
    </source>
</evidence>
<keyword evidence="7 8" id="KW-0472">Membrane</keyword>
<dbReference type="RefSeq" id="WP_027103923.1">
    <property type="nucleotide sequence ID" value="NZ_SVNY01000001.1"/>
</dbReference>
<keyword evidence="6" id="KW-0406">Ion transport</keyword>
<evidence type="ECO:0000256" key="2">
    <source>
        <dbReference type="ARBA" id="ARBA00009904"/>
    </source>
</evidence>
<feature type="transmembrane region" description="Helical" evidence="8">
    <location>
        <begin position="349"/>
        <end position="378"/>
    </location>
</feature>
<dbReference type="GO" id="GO:0046961">
    <property type="term" value="F:proton-transporting ATPase activity, rotational mechanism"/>
    <property type="evidence" value="ECO:0007669"/>
    <property type="project" value="InterPro"/>
</dbReference>
<comment type="similarity">
    <text evidence="2">Belongs to the V-ATPase 116 kDa subunit family.</text>
</comment>
<feature type="transmembrane region" description="Helical" evidence="8">
    <location>
        <begin position="566"/>
        <end position="587"/>
    </location>
</feature>
<sequence>MAVQKLKMASIIGRMNELDEVTLRCGQSEVFHPDNVLSFYSDTTPFVPIGEDNPYTASLQKLSDACAKIGHPLSFEGAPDCNTEEEDRVLLEYAEAFSSYIEDCLKQKSDSEQKIQELDASLQELAHFTGMDVDLGKIPDCKFVQVRFGVLSKDSYNKLALYNDNPYMAFFPNSSDETSYWGAYFAPTEQIDEIDRIFSSLFFKRINLTGFSGTPEQTIESLLEQRRAAEALIRESDEKLKDYWQQEQKKCQLIFNHLKEKSIYFGIRHYGARYHESFVLTGWIPAKDEDGFRESLEPLESVEYSFENAEAQLEHSPPVRLKNPKLFRPFEFFVEMFGLPAYNEVDPTIFVGITYIMMFGIMFADLGQGLCVSLIGLYMWNKLRMRLGKILIPCGLSSAVFGFLFGSVFGFEHALNPVYHALFGLDDKPVEVMHPATTNLIIYAAVGIGVSLVLIAMLINIYSSIKKKRYGNALFGPNGLAGLLFYGSVVFGLGGQILMGWNVVTTPYVLCFIVFPLLLIFFQEVLSGIVEGHKHWQPASWGEYLTQSFFELFECLLSYMSNTMSFLRVGAFVLVHAGMMMVVFTLAEMSSGIGYLLVLVLGNIFVMALEALLAGIQVLRLEFYEMFSRFFDGNGRPFHPVSARQEQNQA</sequence>
<dbReference type="PANTHER" id="PTHR11629:SF63">
    <property type="entry name" value="V-TYPE PROTON ATPASE SUBUNIT A"/>
    <property type="match status" value="1"/>
</dbReference>
<evidence type="ECO:0000256" key="4">
    <source>
        <dbReference type="ARBA" id="ARBA00022692"/>
    </source>
</evidence>
<feature type="transmembrane region" description="Helical" evidence="8">
    <location>
        <begin position="593"/>
        <end position="619"/>
    </location>
</feature>
<evidence type="ECO:0000256" key="5">
    <source>
        <dbReference type="ARBA" id="ARBA00022989"/>
    </source>
</evidence>
<proteinExistence type="inferred from homology"/>
<dbReference type="AlphaFoldDB" id="A0A928Q3K2"/>
<keyword evidence="5 8" id="KW-1133">Transmembrane helix</keyword>
<feature type="transmembrane region" description="Helical" evidence="8">
    <location>
        <begin position="440"/>
        <end position="462"/>
    </location>
</feature>
<dbReference type="EMBL" id="SVNY01000001">
    <property type="protein sequence ID" value="MBE6832020.1"/>
    <property type="molecule type" value="Genomic_DNA"/>
</dbReference>
<evidence type="ECO:0000256" key="3">
    <source>
        <dbReference type="ARBA" id="ARBA00022448"/>
    </source>
</evidence>
<dbReference type="Proteomes" id="UP000754750">
    <property type="component" value="Unassembled WGS sequence"/>
</dbReference>
<dbReference type="GO" id="GO:0007035">
    <property type="term" value="P:vacuolar acidification"/>
    <property type="evidence" value="ECO:0007669"/>
    <property type="project" value="TreeGrafter"/>
</dbReference>
<organism evidence="9 10">
    <name type="scientific">Faecalispora sporosphaeroides</name>
    <dbReference type="NCBI Taxonomy" id="1549"/>
    <lineage>
        <taxon>Bacteria</taxon>
        <taxon>Bacillati</taxon>
        <taxon>Bacillota</taxon>
        <taxon>Clostridia</taxon>
        <taxon>Eubacteriales</taxon>
        <taxon>Oscillospiraceae</taxon>
        <taxon>Faecalispora</taxon>
    </lineage>
</organism>
<dbReference type="Pfam" id="PF01496">
    <property type="entry name" value="V_ATPase_I"/>
    <property type="match status" value="1"/>
</dbReference>
<comment type="caution">
    <text evidence="9">The sequence shown here is derived from an EMBL/GenBank/DDBJ whole genome shotgun (WGS) entry which is preliminary data.</text>
</comment>